<dbReference type="KEGG" id="njp:NEJAP_2409"/>
<name>A0A7R6SWC8_9GAMM</name>
<proteinExistence type="predicted"/>
<dbReference type="Pfam" id="PF09929">
    <property type="entry name" value="DUF2161"/>
    <property type="match status" value="1"/>
</dbReference>
<reference evidence="1 2" key="1">
    <citation type="journal article" date="2008" name="Int. J. Syst. Evol. Microbiol.">
        <title>Neptunomonas japonica sp. nov., an Osedax japonicus symbiont-like bacterium isolated from sediment adjacent to sperm whale carcasses off Kagoshima, Japan.</title>
        <authorList>
            <person name="Miyazaki M."/>
            <person name="Nogi Y."/>
            <person name="Fujiwara Y."/>
            <person name="Kawato M."/>
            <person name="Kubokawa K."/>
            <person name="Horikoshi K."/>
        </authorList>
    </citation>
    <scope>NUCLEOTIDE SEQUENCE [LARGE SCALE GENOMIC DNA]</scope>
    <source>
        <strain evidence="1 2">JAMM 1380</strain>
    </source>
</reference>
<protein>
    <recommendedName>
        <fullName evidence="3">DUF2161 domain-containing phosphodiesterase</fullName>
    </recommendedName>
</protein>
<dbReference type="Proteomes" id="UP000595332">
    <property type="component" value="Chromosome"/>
</dbReference>
<accession>A0A7R6SWC8</accession>
<dbReference type="AlphaFoldDB" id="A0A7R6SWC8"/>
<evidence type="ECO:0000313" key="1">
    <source>
        <dbReference type="EMBL" id="BBB30355.1"/>
    </source>
</evidence>
<dbReference type="RefSeq" id="WP_201347547.1">
    <property type="nucleotide sequence ID" value="NZ_AP014546.1"/>
</dbReference>
<organism evidence="1 2">
    <name type="scientific">Neptunomonas japonica JAMM 1380</name>
    <dbReference type="NCBI Taxonomy" id="1441457"/>
    <lineage>
        <taxon>Bacteria</taxon>
        <taxon>Pseudomonadati</taxon>
        <taxon>Pseudomonadota</taxon>
        <taxon>Gammaproteobacteria</taxon>
        <taxon>Oceanospirillales</taxon>
        <taxon>Oceanospirillaceae</taxon>
        <taxon>Neptunomonas</taxon>
    </lineage>
</organism>
<evidence type="ECO:0008006" key="3">
    <source>
        <dbReference type="Google" id="ProtNLM"/>
    </source>
</evidence>
<evidence type="ECO:0000313" key="2">
    <source>
        <dbReference type="Proteomes" id="UP000595332"/>
    </source>
</evidence>
<sequence length="224" mass="25608">MKESDLYLPLKHFLTSQNYEVKGEVHDCDVLAVRAEEPPVIVELKLSLNLSVILQAVERLSLTSSVYIGVPNRCSSLERKRKKIIKLLRMLGLGLMVIEPVKEGYVKVLLDPGEYKPRKSERRKVCLLGEFSRRVGDPNLGGVDRRKGLVTAYRQKALLIAQFLREHGSTKAALISQRIQEPKARDILYKNVYGWFDRESQGIYALSPRGEQEIPFWEKKSNQS</sequence>
<gene>
    <name evidence="1" type="ORF">NEJAP_2409</name>
</gene>
<dbReference type="EMBL" id="AP014546">
    <property type="protein sequence ID" value="BBB30355.1"/>
    <property type="molecule type" value="Genomic_DNA"/>
</dbReference>
<keyword evidence="2" id="KW-1185">Reference proteome</keyword>
<dbReference type="InterPro" id="IPR018679">
    <property type="entry name" value="DUF2161"/>
</dbReference>